<protein>
    <submittedName>
        <fullName evidence="1">Uncharacterized protein</fullName>
    </submittedName>
</protein>
<gene>
    <name evidence="1" type="ORF">K441DRAFT_589446</name>
</gene>
<evidence type="ECO:0000313" key="2">
    <source>
        <dbReference type="Proteomes" id="UP000250078"/>
    </source>
</evidence>
<organism evidence="1 2">
    <name type="scientific">Cenococcum geophilum 1.58</name>
    <dbReference type="NCBI Taxonomy" id="794803"/>
    <lineage>
        <taxon>Eukaryota</taxon>
        <taxon>Fungi</taxon>
        <taxon>Dikarya</taxon>
        <taxon>Ascomycota</taxon>
        <taxon>Pezizomycotina</taxon>
        <taxon>Dothideomycetes</taxon>
        <taxon>Pleosporomycetidae</taxon>
        <taxon>Gloniales</taxon>
        <taxon>Gloniaceae</taxon>
        <taxon>Cenococcum</taxon>
    </lineage>
</organism>
<sequence>MLPYKRLYLILKDELLVIKKYINKYLNKGFIRPTPITLLILFIKKLNRGLYFYINYYKLNNITRKDRYPLPLFNKTLA</sequence>
<reference evidence="1 2" key="1">
    <citation type="journal article" date="2016" name="Nat. Commun.">
        <title>Ectomycorrhizal ecology is imprinted in the genome of the dominant symbiotic fungus Cenococcum geophilum.</title>
        <authorList>
            <consortium name="DOE Joint Genome Institute"/>
            <person name="Peter M."/>
            <person name="Kohler A."/>
            <person name="Ohm R.A."/>
            <person name="Kuo A."/>
            <person name="Krutzmann J."/>
            <person name="Morin E."/>
            <person name="Arend M."/>
            <person name="Barry K.W."/>
            <person name="Binder M."/>
            <person name="Choi C."/>
            <person name="Clum A."/>
            <person name="Copeland A."/>
            <person name="Grisel N."/>
            <person name="Haridas S."/>
            <person name="Kipfer T."/>
            <person name="LaButti K."/>
            <person name="Lindquist E."/>
            <person name="Lipzen A."/>
            <person name="Maire R."/>
            <person name="Meier B."/>
            <person name="Mihaltcheva S."/>
            <person name="Molinier V."/>
            <person name="Murat C."/>
            <person name="Poggeler S."/>
            <person name="Quandt C.A."/>
            <person name="Sperisen C."/>
            <person name="Tritt A."/>
            <person name="Tisserant E."/>
            <person name="Crous P.W."/>
            <person name="Henrissat B."/>
            <person name="Nehls U."/>
            <person name="Egli S."/>
            <person name="Spatafora J.W."/>
            <person name="Grigoriev I.V."/>
            <person name="Martin F.M."/>
        </authorList>
    </citation>
    <scope>NUCLEOTIDE SEQUENCE [LARGE SCALE GENOMIC DNA]</scope>
    <source>
        <strain evidence="1 2">1.58</strain>
    </source>
</reference>
<dbReference type="EMBL" id="KV748245">
    <property type="protein sequence ID" value="OCK88268.1"/>
    <property type="molecule type" value="Genomic_DNA"/>
</dbReference>
<dbReference type="Proteomes" id="UP000250078">
    <property type="component" value="Unassembled WGS sequence"/>
</dbReference>
<accession>A0ACC8ER29</accession>
<name>A0ACC8ER29_9PEZI</name>
<evidence type="ECO:0000313" key="1">
    <source>
        <dbReference type="EMBL" id="OCK88268.1"/>
    </source>
</evidence>
<proteinExistence type="predicted"/>
<keyword evidence="2" id="KW-1185">Reference proteome</keyword>